<evidence type="ECO:0000256" key="6">
    <source>
        <dbReference type="ARBA" id="ARBA00022763"/>
    </source>
</evidence>
<dbReference type="Proteomes" id="UP000198211">
    <property type="component" value="Unassembled WGS sequence"/>
</dbReference>
<comment type="cofactor">
    <cofactor evidence="2">
        <name>Mg(2+)</name>
        <dbReference type="ChEBI" id="CHEBI:18420"/>
    </cofactor>
</comment>
<keyword evidence="10" id="KW-0539">Nucleus</keyword>
<dbReference type="GO" id="GO:0005634">
    <property type="term" value="C:nucleus"/>
    <property type="evidence" value="ECO:0007669"/>
    <property type="project" value="UniProtKB-SubCell"/>
</dbReference>
<keyword evidence="4" id="KW-0540">Nuclease</keyword>
<dbReference type="PANTHER" id="PTHR15822:SF4">
    <property type="entry name" value="TYROSYL-DNA PHOSPHODIESTERASE 2"/>
    <property type="match status" value="1"/>
</dbReference>
<feature type="compositionally biased region" description="Basic and acidic residues" evidence="11">
    <location>
        <begin position="94"/>
        <end position="112"/>
    </location>
</feature>
<dbReference type="GO" id="GO:0006302">
    <property type="term" value="P:double-strand break repair"/>
    <property type="evidence" value="ECO:0007669"/>
    <property type="project" value="TreeGrafter"/>
</dbReference>
<dbReference type="STRING" id="4795.A0A225V5V0"/>
<evidence type="ECO:0000256" key="7">
    <source>
        <dbReference type="ARBA" id="ARBA00022801"/>
    </source>
</evidence>
<dbReference type="InterPro" id="IPR036691">
    <property type="entry name" value="Endo/exonu/phosph_ase_sf"/>
</dbReference>
<evidence type="ECO:0008006" key="14">
    <source>
        <dbReference type="Google" id="ProtNLM"/>
    </source>
</evidence>
<dbReference type="GO" id="GO:0070260">
    <property type="term" value="F:5'-tyrosyl-DNA phosphodiesterase activity"/>
    <property type="evidence" value="ECO:0007669"/>
    <property type="project" value="TreeGrafter"/>
</dbReference>
<proteinExistence type="predicted"/>
<dbReference type="GO" id="GO:0003697">
    <property type="term" value="F:single-stranded DNA binding"/>
    <property type="evidence" value="ECO:0007669"/>
    <property type="project" value="TreeGrafter"/>
</dbReference>
<evidence type="ECO:0000256" key="10">
    <source>
        <dbReference type="ARBA" id="ARBA00023242"/>
    </source>
</evidence>
<dbReference type="GO" id="GO:0046872">
    <property type="term" value="F:metal ion binding"/>
    <property type="evidence" value="ECO:0007669"/>
    <property type="project" value="UniProtKB-KW"/>
</dbReference>
<name>A0A225V5V0_9STRA</name>
<evidence type="ECO:0000256" key="8">
    <source>
        <dbReference type="ARBA" id="ARBA00022842"/>
    </source>
</evidence>
<dbReference type="EMBL" id="NBNE01007756">
    <property type="protein sequence ID" value="OWZ00268.1"/>
    <property type="molecule type" value="Genomic_DNA"/>
</dbReference>
<dbReference type="InterPro" id="IPR051547">
    <property type="entry name" value="TDP2-like"/>
</dbReference>
<sequence>MGLPGGWKDLWLSMPGNTDENGYTFDGTQNSLVTSRSFRSRLDRMYYYAAPGKASVCQLDQIVIVGQQKIAEGLWPSDHFGLLSTFTIQEDKEDASAETKKQAKKTESDSHSGSKQAPIAIE</sequence>
<dbReference type="GO" id="GO:0005737">
    <property type="term" value="C:cytoplasm"/>
    <property type="evidence" value="ECO:0007669"/>
    <property type="project" value="TreeGrafter"/>
</dbReference>
<evidence type="ECO:0000313" key="13">
    <source>
        <dbReference type="Proteomes" id="UP000198211"/>
    </source>
</evidence>
<keyword evidence="9" id="KW-0234">DNA repair</keyword>
<dbReference type="SUPFAM" id="SSF56219">
    <property type="entry name" value="DNase I-like"/>
    <property type="match status" value="1"/>
</dbReference>
<dbReference type="AlphaFoldDB" id="A0A225V5V0"/>
<comment type="subcellular location">
    <subcellularLocation>
        <location evidence="3">Nucleus</location>
    </subcellularLocation>
</comment>
<evidence type="ECO:0000256" key="1">
    <source>
        <dbReference type="ARBA" id="ARBA00001936"/>
    </source>
</evidence>
<dbReference type="PANTHER" id="PTHR15822">
    <property type="entry name" value="TRAF AND TNF RECEPTOR-ASSOCIATED PROTEIN"/>
    <property type="match status" value="1"/>
</dbReference>
<dbReference type="Gene3D" id="3.60.10.10">
    <property type="entry name" value="Endonuclease/exonuclease/phosphatase"/>
    <property type="match status" value="1"/>
</dbReference>
<keyword evidence="5" id="KW-0479">Metal-binding</keyword>
<dbReference type="OrthoDB" id="9975959at2759"/>
<keyword evidence="8" id="KW-0460">Magnesium</keyword>
<evidence type="ECO:0000313" key="12">
    <source>
        <dbReference type="EMBL" id="OWZ00268.1"/>
    </source>
</evidence>
<evidence type="ECO:0000256" key="5">
    <source>
        <dbReference type="ARBA" id="ARBA00022723"/>
    </source>
</evidence>
<evidence type="ECO:0000256" key="2">
    <source>
        <dbReference type="ARBA" id="ARBA00001946"/>
    </source>
</evidence>
<evidence type="ECO:0000256" key="3">
    <source>
        <dbReference type="ARBA" id="ARBA00004123"/>
    </source>
</evidence>
<reference evidence="13" key="1">
    <citation type="submission" date="2017-03" db="EMBL/GenBank/DDBJ databases">
        <title>Phytopthora megakarya and P. palmivora, two closely related causual agents of cacao black pod achieved similar genome size and gene model numbers by different mechanisms.</title>
        <authorList>
            <person name="Ali S."/>
            <person name="Shao J."/>
            <person name="Larry D.J."/>
            <person name="Kronmiller B."/>
            <person name="Shen D."/>
            <person name="Strem M.D."/>
            <person name="Melnick R.L."/>
            <person name="Guiltinan M.J."/>
            <person name="Tyler B.M."/>
            <person name="Meinhardt L.W."/>
            <person name="Bailey B.A."/>
        </authorList>
    </citation>
    <scope>NUCLEOTIDE SEQUENCE [LARGE SCALE GENOMIC DNA]</scope>
    <source>
        <strain evidence="13">zdho120</strain>
    </source>
</reference>
<evidence type="ECO:0000256" key="9">
    <source>
        <dbReference type="ARBA" id="ARBA00023204"/>
    </source>
</evidence>
<keyword evidence="6" id="KW-0227">DNA damage</keyword>
<feature type="region of interest" description="Disordered" evidence="11">
    <location>
        <begin position="93"/>
        <end position="122"/>
    </location>
</feature>
<organism evidence="12 13">
    <name type="scientific">Phytophthora megakarya</name>
    <dbReference type="NCBI Taxonomy" id="4795"/>
    <lineage>
        <taxon>Eukaryota</taxon>
        <taxon>Sar</taxon>
        <taxon>Stramenopiles</taxon>
        <taxon>Oomycota</taxon>
        <taxon>Peronosporomycetes</taxon>
        <taxon>Peronosporales</taxon>
        <taxon>Peronosporaceae</taxon>
        <taxon>Phytophthora</taxon>
    </lineage>
</organism>
<keyword evidence="7" id="KW-0378">Hydrolase</keyword>
<protein>
    <recommendedName>
        <fullName evidence="14">Endonuclease/exonuclease/phosphatase domain-containing protein</fullName>
    </recommendedName>
</protein>
<comment type="cofactor">
    <cofactor evidence="1">
        <name>Mn(2+)</name>
        <dbReference type="ChEBI" id="CHEBI:29035"/>
    </cofactor>
</comment>
<evidence type="ECO:0000256" key="4">
    <source>
        <dbReference type="ARBA" id="ARBA00022722"/>
    </source>
</evidence>
<keyword evidence="13" id="KW-1185">Reference proteome</keyword>
<accession>A0A225V5V0</accession>
<gene>
    <name evidence="12" type="ORF">PHMEG_00028579</name>
</gene>
<dbReference type="GO" id="GO:0004518">
    <property type="term" value="F:nuclease activity"/>
    <property type="evidence" value="ECO:0007669"/>
    <property type="project" value="UniProtKB-KW"/>
</dbReference>
<comment type="caution">
    <text evidence="12">The sequence shown here is derived from an EMBL/GenBank/DDBJ whole genome shotgun (WGS) entry which is preliminary data.</text>
</comment>
<evidence type="ECO:0000256" key="11">
    <source>
        <dbReference type="SAM" id="MobiDB-lite"/>
    </source>
</evidence>